<proteinExistence type="predicted"/>
<accession>X1JZM7</accession>
<feature type="non-terminal residue" evidence="1">
    <location>
        <position position="1"/>
    </location>
</feature>
<dbReference type="EMBL" id="BARV01003121">
    <property type="protein sequence ID" value="GAH99687.1"/>
    <property type="molecule type" value="Genomic_DNA"/>
</dbReference>
<protein>
    <submittedName>
        <fullName evidence="1">Uncharacterized protein</fullName>
    </submittedName>
</protein>
<evidence type="ECO:0000313" key="1">
    <source>
        <dbReference type="EMBL" id="GAH99687.1"/>
    </source>
</evidence>
<dbReference type="AlphaFoldDB" id="X1JZM7"/>
<sequence>YFPGRISSAAINKYYYEWEPLYGEERAREMTVTWLKQRLLVRDAVISDDGYSIGIRYWTAFPEVISTAPPGKYQRNK</sequence>
<reference evidence="1" key="1">
    <citation type="journal article" date="2014" name="Front. Microbiol.">
        <title>High frequency of phylogenetically diverse reductive dehalogenase-homologous genes in deep subseafloor sedimentary metagenomes.</title>
        <authorList>
            <person name="Kawai M."/>
            <person name="Futagami T."/>
            <person name="Toyoda A."/>
            <person name="Takaki Y."/>
            <person name="Nishi S."/>
            <person name="Hori S."/>
            <person name="Arai W."/>
            <person name="Tsubouchi T."/>
            <person name="Morono Y."/>
            <person name="Uchiyama I."/>
            <person name="Ito T."/>
            <person name="Fujiyama A."/>
            <person name="Inagaki F."/>
            <person name="Takami H."/>
        </authorList>
    </citation>
    <scope>NUCLEOTIDE SEQUENCE</scope>
    <source>
        <strain evidence="1">Expedition CK06-06</strain>
    </source>
</reference>
<gene>
    <name evidence="1" type="ORF">S06H3_07639</name>
</gene>
<name>X1JZM7_9ZZZZ</name>
<comment type="caution">
    <text evidence="1">The sequence shown here is derived from an EMBL/GenBank/DDBJ whole genome shotgun (WGS) entry which is preliminary data.</text>
</comment>
<organism evidence="1">
    <name type="scientific">marine sediment metagenome</name>
    <dbReference type="NCBI Taxonomy" id="412755"/>
    <lineage>
        <taxon>unclassified sequences</taxon>
        <taxon>metagenomes</taxon>
        <taxon>ecological metagenomes</taxon>
    </lineage>
</organism>